<dbReference type="EMBL" id="WUAV01000004">
    <property type="protein sequence ID" value="KAF1759784.1"/>
    <property type="molecule type" value="Genomic_DNA"/>
</dbReference>
<evidence type="ECO:0000313" key="1">
    <source>
        <dbReference type="EMBL" id="KAF1759784.1"/>
    </source>
</evidence>
<reference evidence="1 2" key="1">
    <citation type="submission" date="2019-12" db="EMBL/GenBank/DDBJ databases">
        <title>Chromosome-level assembly of the Caenorhabditis remanei genome.</title>
        <authorList>
            <person name="Teterina A.A."/>
            <person name="Willis J.H."/>
            <person name="Phillips P.C."/>
        </authorList>
    </citation>
    <scope>NUCLEOTIDE SEQUENCE [LARGE SCALE GENOMIC DNA]</scope>
    <source>
        <strain evidence="1 2">PX506</strain>
        <tissue evidence="1">Whole organism</tissue>
    </source>
</reference>
<accession>A0A6A5GZ19</accession>
<comment type="caution">
    <text evidence="1">The sequence shown here is derived from an EMBL/GenBank/DDBJ whole genome shotgun (WGS) entry which is preliminary data.</text>
</comment>
<dbReference type="RefSeq" id="XP_053586188.1">
    <property type="nucleotide sequence ID" value="XM_053731416.1"/>
</dbReference>
<proteinExistence type="predicted"/>
<dbReference type="Proteomes" id="UP000483820">
    <property type="component" value="Chromosome IV"/>
</dbReference>
<evidence type="ECO:0000313" key="2">
    <source>
        <dbReference type="Proteomes" id="UP000483820"/>
    </source>
</evidence>
<gene>
    <name evidence="1" type="ORF">GCK72_016251</name>
</gene>
<dbReference type="AlphaFoldDB" id="A0A6A5GZ19"/>
<dbReference type="CTD" id="78776300"/>
<sequence>MSPNAFKPFDASSVLDMAIKKLEKLEKMEDVDKKKKREPKLAHHLLQINFVNLLMEHVRKQEKLELSRKRSWEKPLEDPIKIRIRKQKKILSDESPLKKVKNEDMESKKLEKNLHGLTTRLETISIR</sequence>
<organism evidence="1 2">
    <name type="scientific">Caenorhabditis remanei</name>
    <name type="common">Caenorhabditis vulgaris</name>
    <dbReference type="NCBI Taxonomy" id="31234"/>
    <lineage>
        <taxon>Eukaryota</taxon>
        <taxon>Metazoa</taxon>
        <taxon>Ecdysozoa</taxon>
        <taxon>Nematoda</taxon>
        <taxon>Chromadorea</taxon>
        <taxon>Rhabditida</taxon>
        <taxon>Rhabditina</taxon>
        <taxon>Rhabditomorpha</taxon>
        <taxon>Rhabditoidea</taxon>
        <taxon>Rhabditidae</taxon>
        <taxon>Peloderinae</taxon>
        <taxon>Caenorhabditis</taxon>
    </lineage>
</organism>
<protein>
    <submittedName>
        <fullName evidence="1">Uncharacterized protein</fullName>
    </submittedName>
</protein>
<dbReference type="GeneID" id="78776300"/>
<dbReference type="KEGG" id="crq:GCK72_016251"/>
<name>A0A6A5GZ19_CAERE</name>